<dbReference type="InterPro" id="IPR027417">
    <property type="entry name" value="P-loop_NTPase"/>
</dbReference>
<dbReference type="InterPro" id="IPR003593">
    <property type="entry name" value="AAA+_ATPase"/>
</dbReference>
<evidence type="ECO:0000259" key="9">
    <source>
        <dbReference type="PROSITE" id="PS50893"/>
    </source>
</evidence>
<dbReference type="Pfam" id="PF01061">
    <property type="entry name" value="ABC2_membrane"/>
    <property type="match status" value="1"/>
</dbReference>
<protein>
    <recommendedName>
        <fullName evidence="9">ABC transporter domain-containing protein</fullName>
    </recommendedName>
</protein>
<keyword evidence="3 8" id="KW-0812">Transmembrane</keyword>
<evidence type="ECO:0000256" key="7">
    <source>
        <dbReference type="ARBA" id="ARBA00023136"/>
    </source>
</evidence>
<evidence type="ECO:0000256" key="4">
    <source>
        <dbReference type="ARBA" id="ARBA00022741"/>
    </source>
</evidence>
<dbReference type="Pfam" id="PF19055">
    <property type="entry name" value="ABC2_membrane_7"/>
    <property type="match status" value="1"/>
</dbReference>
<dbReference type="InterPro" id="IPR017871">
    <property type="entry name" value="ABC_transporter-like_CS"/>
</dbReference>
<evidence type="ECO:0000256" key="5">
    <source>
        <dbReference type="ARBA" id="ARBA00022840"/>
    </source>
</evidence>
<dbReference type="InterPro" id="IPR013525">
    <property type="entry name" value="ABC2_TM"/>
</dbReference>
<comment type="caution">
    <text evidence="10">The sequence shown here is derived from an EMBL/GenBank/DDBJ whole genome shotgun (WGS) entry which is preliminary data.</text>
</comment>
<reference evidence="10 11" key="1">
    <citation type="submission" date="2024-10" db="EMBL/GenBank/DDBJ databases">
        <title>Updated reference genomes for cyclostephanoid diatoms.</title>
        <authorList>
            <person name="Roberts W.R."/>
            <person name="Alverson A.J."/>
        </authorList>
    </citation>
    <scope>NUCLEOTIDE SEQUENCE [LARGE SCALE GENOMIC DNA]</scope>
    <source>
        <strain evidence="10 11">AJA276-08</strain>
    </source>
</reference>
<feature type="transmembrane region" description="Helical" evidence="8">
    <location>
        <begin position="120"/>
        <end position="139"/>
    </location>
</feature>
<evidence type="ECO:0000256" key="1">
    <source>
        <dbReference type="ARBA" id="ARBA00004141"/>
    </source>
</evidence>
<dbReference type="PANTHER" id="PTHR48041:SF41">
    <property type="entry name" value="ABC TRANSPORTER G FAMILY"/>
    <property type="match status" value="1"/>
</dbReference>
<dbReference type="GO" id="GO:0016020">
    <property type="term" value="C:membrane"/>
    <property type="evidence" value="ECO:0007669"/>
    <property type="project" value="UniProtKB-SubCell"/>
</dbReference>
<dbReference type="PROSITE" id="PS00211">
    <property type="entry name" value="ABC_TRANSPORTER_1"/>
    <property type="match status" value="1"/>
</dbReference>
<comment type="subcellular location">
    <subcellularLocation>
        <location evidence="1">Membrane</location>
        <topology evidence="1">Multi-pass membrane protein</topology>
    </subcellularLocation>
</comment>
<dbReference type="InterPro" id="IPR043926">
    <property type="entry name" value="ABCG_dom"/>
</dbReference>
<evidence type="ECO:0000313" key="10">
    <source>
        <dbReference type="EMBL" id="KAL3775528.1"/>
    </source>
</evidence>
<dbReference type="PANTHER" id="PTHR48041">
    <property type="entry name" value="ABC TRANSPORTER G FAMILY MEMBER 28"/>
    <property type="match status" value="1"/>
</dbReference>
<keyword evidence="5" id="KW-0067">ATP-binding</keyword>
<keyword evidence="2" id="KW-0813">Transport</keyword>
<evidence type="ECO:0000256" key="6">
    <source>
        <dbReference type="ARBA" id="ARBA00022989"/>
    </source>
</evidence>
<dbReference type="InterPro" id="IPR003439">
    <property type="entry name" value="ABC_transporter-like_ATP-bd"/>
</dbReference>
<accession>A0ABD3NHY1</accession>
<keyword evidence="7 8" id="KW-0472">Membrane</keyword>
<feature type="transmembrane region" description="Helical" evidence="8">
    <location>
        <begin position="552"/>
        <end position="575"/>
    </location>
</feature>
<dbReference type="SMART" id="SM00382">
    <property type="entry name" value="AAA"/>
    <property type="match status" value="1"/>
</dbReference>
<feature type="domain" description="ABC transporter" evidence="9">
    <location>
        <begin position="179"/>
        <end position="429"/>
    </location>
</feature>
<gene>
    <name evidence="10" type="ORF">ACHAW5_001547</name>
</gene>
<organism evidence="10 11">
    <name type="scientific">Stephanodiscus triporus</name>
    <dbReference type="NCBI Taxonomy" id="2934178"/>
    <lineage>
        <taxon>Eukaryota</taxon>
        <taxon>Sar</taxon>
        <taxon>Stramenopiles</taxon>
        <taxon>Ochrophyta</taxon>
        <taxon>Bacillariophyta</taxon>
        <taxon>Coscinodiscophyceae</taxon>
        <taxon>Thalassiosirophycidae</taxon>
        <taxon>Stephanodiscales</taxon>
        <taxon>Stephanodiscaceae</taxon>
        <taxon>Stephanodiscus</taxon>
    </lineage>
</organism>
<keyword evidence="6 8" id="KW-1133">Transmembrane helix</keyword>
<feature type="transmembrane region" description="Helical" evidence="8">
    <location>
        <begin position="595"/>
        <end position="620"/>
    </location>
</feature>
<dbReference type="Pfam" id="PF00005">
    <property type="entry name" value="ABC_tran"/>
    <property type="match status" value="1"/>
</dbReference>
<feature type="transmembrane region" description="Helical" evidence="8">
    <location>
        <begin position="632"/>
        <end position="654"/>
    </location>
</feature>
<dbReference type="InterPro" id="IPR050352">
    <property type="entry name" value="ABCG_transporters"/>
</dbReference>
<evidence type="ECO:0000256" key="8">
    <source>
        <dbReference type="SAM" id="Phobius"/>
    </source>
</evidence>
<dbReference type="EMBL" id="JALLAZ020001408">
    <property type="protein sequence ID" value="KAL3775528.1"/>
    <property type="molecule type" value="Genomic_DNA"/>
</dbReference>
<dbReference type="Gene3D" id="3.40.50.300">
    <property type="entry name" value="P-loop containing nucleotide triphosphate hydrolases"/>
    <property type="match status" value="1"/>
</dbReference>
<proteinExistence type="predicted"/>
<dbReference type="Proteomes" id="UP001530315">
    <property type="component" value="Unassembled WGS sequence"/>
</dbReference>
<keyword evidence="4" id="KW-0547">Nucleotide-binding</keyword>
<dbReference type="SUPFAM" id="SSF52540">
    <property type="entry name" value="P-loop containing nucleoside triphosphate hydrolases"/>
    <property type="match status" value="1"/>
</dbReference>
<dbReference type="PROSITE" id="PS50893">
    <property type="entry name" value="ABC_TRANSPORTER_2"/>
    <property type="match status" value="1"/>
</dbReference>
<dbReference type="GO" id="GO:0005524">
    <property type="term" value="F:ATP binding"/>
    <property type="evidence" value="ECO:0007669"/>
    <property type="project" value="UniProtKB-KW"/>
</dbReference>
<sequence length="779" mass="85905">MRTSNSRSTGRWHPSPPLILVGIALISLYANQSSRPHPGGTTVFASAQNVAGKFATRAKLTTTKKKKWSFWGNRRGEAITDAARDGELNDSLWRRLRRFFYGDDSSSSWEWDLFLAESRMIFVSVIASVLCAFFPLIWCSMPGKEISAGHDGREEGEVEDLVCDNPEQLKAGFFQSVEVGFEDVGMVLKQTKKDRADRVILDGSIRGRARPGRMLAIMGPSGSGKSTLLHAIAGNVKHDKKISLYGRRYINNETLTGDSRIPLAFIEQEVTFFPHMTVKETLDFQVELKMGAVLKTKEERDALVQDLIDQLRLTKSANTIVGNAKVRGLSGGERKRLSIACEMISSPPIIFLDEPTSGLDSYQAAQVIETLRRLADQGKTIVSVIHQPSQHVFQLFDDLLLLSEGRLMYFGEVSKVRSYMSDLGYECESEVGTAEHILDCVSRVVGADAEAERLSEKRIEVIASQAIKHTRELVAFGEDHTKKMKHIIDKTSTHPGTNVFRQFRLLLGRSAQELFRGKAAIMIKIVQQVSLGVIYGGIYSLGNNQASIMDRFGLLSLIIIGATNMAMAGTIRSFPKEKAIVSGELAASMYRTGPYFIAKALSEIPLIGFCNAIFGAIIYPLANLQKGRLKNFLGLTSLHSIAAESFGLLIGSVAPNSDVALALFPPVIVLNIIFDGKNIAEESIPWALRWISKIGLVKWGFTGLALNEFQGLEFESSGPFRGPVTKTGEQALARFGMDGKTLDSVVWAQSKIVVCCWMLSFMGLSLTRQKFVVMSNPPE</sequence>
<evidence type="ECO:0000256" key="2">
    <source>
        <dbReference type="ARBA" id="ARBA00022448"/>
    </source>
</evidence>
<evidence type="ECO:0000313" key="11">
    <source>
        <dbReference type="Proteomes" id="UP001530315"/>
    </source>
</evidence>
<feature type="transmembrane region" description="Helical" evidence="8">
    <location>
        <begin position="746"/>
        <end position="766"/>
    </location>
</feature>
<dbReference type="AlphaFoldDB" id="A0ABD3NHY1"/>
<keyword evidence="11" id="KW-1185">Reference proteome</keyword>
<name>A0ABD3NHY1_9STRA</name>
<evidence type="ECO:0000256" key="3">
    <source>
        <dbReference type="ARBA" id="ARBA00022692"/>
    </source>
</evidence>